<dbReference type="AlphaFoldDB" id="A0A163ZR01"/>
<evidence type="ECO:0000256" key="1">
    <source>
        <dbReference type="SAM" id="SignalP"/>
    </source>
</evidence>
<dbReference type="Proteomes" id="UP000076574">
    <property type="component" value="Unassembled WGS sequence"/>
</dbReference>
<dbReference type="OrthoDB" id="8242239at2"/>
<accession>A0A163ZR01</accession>
<organism evidence="2 3">
    <name type="scientific">Tardiphaga robiniae</name>
    <dbReference type="NCBI Taxonomy" id="943830"/>
    <lineage>
        <taxon>Bacteria</taxon>
        <taxon>Pseudomonadati</taxon>
        <taxon>Pseudomonadota</taxon>
        <taxon>Alphaproteobacteria</taxon>
        <taxon>Hyphomicrobiales</taxon>
        <taxon>Nitrobacteraceae</taxon>
        <taxon>Tardiphaga</taxon>
    </lineage>
</organism>
<dbReference type="EMBL" id="LVYV01000008">
    <property type="protein sequence ID" value="KZD23760.1"/>
    <property type="molecule type" value="Genomic_DNA"/>
</dbReference>
<protein>
    <submittedName>
        <fullName evidence="2">Uncharacterized protein</fullName>
    </submittedName>
</protein>
<dbReference type="RefSeq" id="WP_068731967.1">
    <property type="nucleotide sequence ID" value="NZ_LVYV01000008.1"/>
</dbReference>
<reference evidence="2 3" key="1">
    <citation type="submission" date="2016-03" db="EMBL/GenBank/DDBJ databases">
        <title>Microsymbionts genomes from the relict species Vavilovia formosa (Stev.) Fed.</title>
        <authorList>
            <person name="Kopat V."/>
            <person name="Chirak E."/>
            <person name="Kimeklis A."/>
            <person name="Andronov E."/>
        </authorList>
    </citation>
    <scope>NUCLEOTIDE SEQUENCE [LARGE SCALE GENOMIC DNA]</scope>
    <source>
        <strain evidence="2 3">Vaf07</strain>
    </source>
</reference>
<proteinExistence type="predicted"/>
<evidence type="ECO:0000313" key="3">
    <source>
        <dbReference type="Proteomes" id="UP000076574"/>
    </source>
</evidence>
<sequence>MKFLSAAIILSTLVATPAFARHWKHHHGAETFVFAAPGQPYRIQFGHNYGPGLQPGTFAYYDGSLAARCKQSAAAYRGQDGRAYPCF</sequence>
<gene>
    <name evidence="2" type="ORF">A4A58_25755</name>
</gene>
<keyword evidence="1" id="KW-0732">Signal</keyword>
<name>A0A163ZR01_9BRAD</name>
<feature type="chain" id="PRO_5007848364" evidence="1">
    <location>
        <begin position="21"/>
        <end position="87"/>
    </location>
</feature>
<feature type="signal peptide" evidence="1">
    <location>
        <begin position="1"/>
        <end position="20"/>
    </location>
</feature>
<comment type="caution">
    <text evidence="2">The sequence shown here is derived from an EMBL/GenBank/DDBJ whole genome shotgun (WGS) entry which is preliminary data.</text>
</comment>
<keyword evidence="3" id="KW-1185">Reference proteome</keyword>
<evidence type="ECO:0000313" key="2">
    <source>
        <dbReference type="EMBL" id="KZD23760.1"/>
    </source>
</evidence>